<proteinExistence type="predicted"/>
<keyword evidence="2" id="KW-1185">Reference proteome</keyword>
<evidence type="ECO:0000313" key="1">
    <source>
        <dbReference type="EMBL" id="GAA0961116.1"/>
    </source>
</evidence>
<dbReference type="Proteomes" id="UP001500665">
    <property type="component" value="Unassembled WGS sequence"/>
</dbReference>
<reference evidence="1 2" key="1">
    <citation type="journal article" date="2019" name="Int. J. Syst. Evol. Microbiol.">
        <title>The Global Catalogue of Microorganisms (GCM) 10K type strain sequencing project: providing services to taxonomists for standard genome sequencing and annotation.</title>
        <authorList>
            <consortium name="The Broad Institute Genomics Platform"/>
            <consortium name="The Broad Institute Genome Sequencing Center for Infectious Disease"/>
            <person name="Wu L."/>
            <person name="Ma J."/>
        </authorList>
    </citation>
    <scope>NUCLEOTIDE SEQUENCE [LARGE SCALE GENOMIC DNA]</scope>
    <source>
        <strain evidence="1 2">JCM 10696</strain>
    </source>
</reference>
<evidence type="ECO:0000313" key="2">
    <source>
        <dbReference type="Proteomes" id="UP001500665"/>
    </source>
</evidence>
<sequence>MYMSVVSGAIAVRAPSTTIRPVVRAGGAVAVGGGGEAEVTRRMVMGSSLVNKRRTVVAPTL</sequence>
<gene>
    <name evidence="1" type="ORF">GCM10009550_53210</name>
</gene>
<accession>A0ABN1RPF9</accession>
<name>A0ABN1RPF9_9ACTN</name>
<comment type="caution">
    <text evidence="1">The sequence shown here is derived from an EMBL/GenBank/DDBJ whole genome shotgun (WGS) entry which is preliminary data.</text>
</comment>
<dbReference type="EMBL" id="BAAAHH010000025">
    <property type="protein sequence ID" value="GAA0961116.1"/>
    <property type="molecule type" value="Genomic_DNA"/>
</dbReference>
<organism evidence="1 2">
    <name type="scientific">Actinocorallia libanotica</name>
    <dbReference type="NCBI Taxonomy" id="46162"/>
    <lineage>
        <taxon>Bacteria</taxon>
        <taxon>Bacillati</taxon>
        <taxon>Actinomycetota</taxon>
        <taxon>Actinomycetes</taxon>
        <taxon>Streptosporangiales</taxon>
        <taxon>Thermomonosporaceae</taxon>
        <taxon>Actinocorallia</taxon>
    </lineage>
</organism>
<protein>
    <submittedName>
        <fullName evidence="1">Uncharacterized protein</fullName>
    </submittedName>
</protein>